<keyword evidence="10" id="KW-0560">Oxidoreductase</keyword>
<keyword evidence="6" id="KW-1003">Cell membrane</keyword>
<dbReference type="Proteomes" id="UP000634647">
    <property type="component" value="Unassembled WGS sequence"/>
</dbReference>
<dbReference type="Pfam" id="PF03626">
    <property type="entry name" value="COX4_pro"/>
    <property type="match status" value="1"/>
</dbReference>
<dbReference type="GO" id="GO:0005886">
    <property type="term" value="C:plasma membrane"/>
    <property type="evidence" value="ECO:0007669"/>
    <property type="project" value="UniProtKB-SubCell"/>
</dbReference>
<keyword evidence="7 17" id="KW-0812">Transmembrane</keyword>
<keyword evidence="8" id="KW-0249">Electron transport</keyword>
<dbReference type="InterPro" id="IPR005171">
    <property type="entry name" value="Cyt_c_oxidase_su4_prok"/>
</dbReference>
<proteinExistence type="inferred from homology"/>
<evidence type="ECO:0000256" key="5">
    <source>
        <dbReference type="ARBA" id="ARBA00022448"/>
    </source>
</evidence>
<evidence type="ECO:0000256" key="14">
    <source>
        <dbReference type="ARBA" id="ARBA00030211"/>
    </source>
</evidence>
<reference evidence="18" key="3">
    <citation type="submission" date="2023-06" db="EMBL/GenBank/DDBJ databases">
        <authorList>
            <person name="Sun Q."/>
            <person name="Zhou Y."/>
        </authorList>
    </citation>
    <scope>NUCLEOTIDE SEQUENCE</scope>
    <source>
        <strain evidence="18">CGMCC 1.10859</strain>
    </source>
</reference>
<evidence type="ECO:0000256" key="10">
    <source>
        <dbReference type="ARBA" id="ARBA00023002"/>
    </source>
</evidence>
<evidence type="ECO:0000256" key="3">
    <source>
        <dbReference type="ARBA" id="ARBA00011700"/>
    </source>
</evidence>
<dbReference type="GO" id="GO:0009319">
    <property type="term" value="C:cytochrome o ubiquinol oxidase complex"/>
    <property type="evidence" value="ECO:0007669"/>
    <property type="project" value="TreeGrafter"/>
</dbReference>
<dbReference type="InterPro" id="IPR050968">
    <property type="entry name" value="Cytochrome_c_oxidase_bac_sub4"/>
</dbReference>
<evidence type="ECO:0000256" key="9">
    <source>
        <dbReference type="ARBA" id="ARBA00022989"/>
    </source>
</evidence>
<evidence type="ECO:0000256" key="4">
    <source>
        <dbReference type="ARBA" id="ARBA00014689"/>
    </source>
</evidence>
<keyword evidence="20" id="KW-1185">Reference proteome</keyword>
<comment type="subcellular location">
    <subcellularLocation>
        <location evidence="1">Cell membrane</location>
        <topology evidence="1">Multi-pass membrane protein</topology>
    </subcellularLocation>
</comment>
<reference evidence="19 20" key="2">
    <citation type="submission" date="2016-10" db="EMBL/GenBank/DDBJ databases">
        <authorList>
            <person name="Varghese N."/>
            <person name="Submissions S."/>
        </authorList>
    </citation>
    <scope>NUCLEOTIDE SEQUENCE [LARGE SCALE GENOMIC DNA]</scope>
    <source>
        <strain evidence="19 20">DSM 24802</strain>
    </source>
</reference>
<evidence type="ECO:0000256" key="8">
    <source>
        <dbReference type="ARBA" id="ARBA00022982"/>
    </source>
</evidence>
<dbReference type="Proteomes" id="UP000199541">
    <property type="component" value="Unassembled WGS sequence"/>
</dbReference>
<evidence type="ECO:0000256" key="15">
    <source>
        <dbReference type="ARBA" id="ARBA00031887"/>
    </source>
</evidence>
<dbReference type="GO" id="GO:0015990">
    <property type="term" value="P:electron transport coupled proton transport"/>
    <property type="evidence" value="ECO:0007669"/>
    <property type="project" value="InterPro"/>
</dbReference>
<evidence type="ECO:0000256" key="11">
    <source>
        <dbReference type="ARBA" id="ARBA00023136"/>
    </source>
</evidence>
<evidence type="ECO:0000313" key="18">
    <source>
        <dbReference type="EMBL" id="GHE02553.1"/>
    </source>
</evidence>
<evidence type="ECO:0000256" key="16">
    <source>
        <dbReference type="ARBA" id="ARBA00032185"/>
    </source>
</evidence>
<keyword evidence="5" id="KW-0813">Transport</keyword>
<dbReference type="AlphaFoldDB" id="A0AAN4ZZS0"/>
<reference evidence="18" key="1">
    <citation type="journal article" date="2014" name="Int. J. Syst. Evol. Microbiol.">
        <title>Complete genome sequence of Corynebacterium casei LMG S-19264T (=DSM 44701T), isolated from a smear-ripened cheese.</title>
        <authorList>
            <consortium name="US DOE Joint Genome Institute (JGI-PGF)"/>
            <person name="Walter F."/>
            <person name="Albersmeier A."/>
            <person name="Kalinowski J."/>
            <person name="Ruckert C."/>
        </authorList>
    </citation>
    <scope>NUCLEOTIDE SEQUENCE</scope>
    <source>
        <strain evidence="18">CGMCC 1.10859</strain>
    </source>
</reference>
<evidence type="ECO:0000256" key="13">
    <source>
        <dbReference type="ARBA" id="ARBA00030071"/>
    </source>
</evidence>
<evidence type="ECO:0000256" key="7">
    <source>
        <dbReference type="ARBA" id="ARBA00022692"/>
    </source>
</evidence>
<dbReference type="PANTHER" id="PTHR36835:SF1">
    <property type="entry name" value="CYTOCHROME BO(3) UBIQUINOL OXIDASE SUBUNIT 4"/>
    <property type="match status" value="1"/>
</dbReference>
<comment type="similarity">
    <text evidence="2">Belongs to the cytochrome c oxidase bacterial subunit 4 family.</text>
</comment>
<evidence type="ECO:0000256" key="1">
    <source>
        <dbReference type="ARBA" id="ARBA00004651"/>
    </source>
</evidence>
<dbReference type="RefSeq" id="WP_051646339.1">
    <property type="nucleotide sequence ID" value="NZ_BNAB01000009.1"/>
</dbReference>
<evidence type="ECO:0000313" key="19">
    <source>
        <dbReference type="EMBL" id="SDX28032.1"/>
    </source>
</evidence>
<dbReference type="NCBIfam" id="TIGR02847">
    <property type="entry name" value="CyoD"/>
    <property type="match status" value="1"/>
</dbReference>
<dbReference type="PANTHER" id="PTHR36835">
    <property type="entry name" value="CYTOCHROME BO(3) UBIQUINOL OXIDASE SUBUNIT 4"/>
    <property type="match status" value="1"/>
</dbReference>
<gene>
    <name evidence="18" type="primary">cyoD</name>
    <name evidence="18" type="ORF">GCM10008024_22480</name>
    <name evidence="19" type="ORF">SAMN05444006_11311</name>
</gene>
<evidence type="ECO:0000256" key="2">
    <source>
        <dbReference type="ARBA" id="ARBA00008079"/>
    </source>
</evidence>
<accession>A0AAN4ZZS0</accession>
<keyword evidence="9 17" id="KW-1133">Transmembrane helix</keyword>
<evidence type="ECO:0000256" key="17">
    <source>
        <dbReference type="SAM" id="Phobius"/>
    </source>
</evidence>
<dbReference type="EMBL" id="FNOB01000013">
    <property type="protein sequence ID" value="SDX28032.1"/>
    <property type="molecule type" value="Genomic_DNA"/>
</dbReference>
<dbReference type="InterPro" id="IPR014210">
    <property type="entry name" value="Cyt_o_ubiqinol_oxidase_su4"/>
</dbReference>
<comment type="caution">
    <text evidence="18">The sequence shown here is derived from an EMBL/GenBank/DDBJ whole genome shotgun (WGS) entry which is preliminary data.</text>
</comment>
<feature type="transmembrane region" description="Helical" evidence="17">
    <location>
        <begin position="79"/>
        <end position="101"/>
    </location>
</feature>
<evidence type="ECO:0000256" key="12">
    <source>
        <dbReference type="ARBA" id="ARBA00025694"/>
    </source>
</evidence>
<feature type="transmembrane region" description="Helical" evidence="17">
    <location>
        <begin position="46"/>
        <end position="67"/>
    </location>
</feature>
<name>A0AAN4ZZS0_9RHOB</name>
<dbReference type="GO" id="GO:0015078">
    <property type="term" value="F:proton transmembrane transporter activity"/>
    <property type="evidence" value="ECO:0007669"/>
    <property type="project" value="TreeGrafter"/>
</dbReference>
<evidence type="ECO:0000313" key="20">
    <source>
        <dbReference type="Proteomes" id="UP000199541"/>
    </source>
</evidence>
<comment type="function">
    <text evidence="12">Cytochrome bo(3) ubiquinol terminal oxidase is the component of the aerobic respiratory chain of E.coli that predominates when cells are grown at high aeration. Has proton pump activity across the membrane in addition to electron transfer, pumping 2 protons/electron.</text>
</comment>
<dbReference type="EMBL" id="BNAB01000009">
    <property type="protein sequence ID" value="GHE02553.1"/>
    <property type="molecule type" value="Genomic_DNA"/>
</dbReference>
<feature type="transmembrane region" description="Helical" evidence="17">
    <location>
        <begin position="20"/>
        <end position="40"/>
    </location>
</feature>
<organism evidence="18 21">
    <name type="scientific">Allgaiera indica</name>
    <dbReference type="NCBI Taxonomy" id="765699"/>
    <lineage>
        <taxon>Bacteria</taxon>
        <taxon>Pseudomonadati</taxon>
        <taxon>Pseudomonadota</taxon>
        <taxon>Alphaproteobacteria</taxon>
        <taxon>Rhodobacterales</taxon>
        <taxon>Paracoccaceae</taxon>
        <taxon>Allgaiera</taxon>
    </lineage>
</organism>
<protein>
    <recommendedName>
        <fullName evidence="4">Cytochrome bo(3) ubiquinol oxidase subunit 4</fullName>
    </recommendedName>
    <alternativeName>
        <fullName evidence="16">Cytochrome o ubiquinol oxidase subunit 4</fullName>
    </alternativeName>
    <alternativeName>
        <fullName evidence="13">Oxidase bo(3) subunit 4</fullName>
    </alternativeName>
    <alternativeName>
        <fullName evidence="14">Ubiquinol oxidase polypeptide IV</fullName>
    </alternativeName>
    <alternativeName>
        <fullName evidence="15">Ubiquinol oxidase subunit 4</fullName>
    </alternativeName>
</protein>
<sequence length="116" mass="12978">MSTPKNLSKEEAYKHDLKGYVTGLVLALILTVIPFSAVIFGMSTGAALWLIAVLGLIQIVVHVRYFLHVDLSPERREDLHLLLFSGLLLFIMAAGTIWVVLNMNYRMMPGMEMIGM</sequence>
<comment type="subunit">
    <text evidence="3">Heterooctamer of two A chains, two B chains, two C chains and two D chains.</text>
</comment>
<dbReference type="GO" id="GO:0019646">
    <property type="term" value="P:aerobic electron transport chain"/>
    <property type="evidence" value="ECO:0007669"/>
    <property type="project" value="TreeGrafter"/>
</dbReference>
<evidence type="ECO:0000313" key="21">
    <source>
        <dbReference type="Proteomes" id="UP000634647"/>
    </source>
</evidence>
<evidence type="ECO:0000256" key="6">
    <source>
        <dbReference type="ARBA" id="ARBA00022475"/>
    </source>
</evidence>
<dbReference type="GO" id="GO:0009486">
    <property type="term" value="F:cytochrome bo3 ubiquinol oxidase activity"/>
    <property type="evidence" value="ECO:0007669"/>
    <property type="project" value="InterPro"/>
</dbReference>
<keyword evidence="11 17" id="KW-0472">Membrane</keyword>